<dbReference type="PRINTS" id="PR00598">
    <property type="entry name" value="HTHMARR"/>
</dbReference>
<dbReference type="PROSITE" id="PS50995">
    <property type="entry name" value="HTH_MARR_2"/>
    <property type="match status" value="1"/>
</dbReference>
<dbReference type="PANTHER" id="PTHR33164">
    <property type="entry name" value="TRANSCRIPTIONAL REGULATOR, MARR FAMILY"/>
    <property type="match status" value="1"/>
</dbReference>
<evidence type="ECO:0000256" key="1">
    <source>
        <dbReference type="ARBA" id="ARBA00023015"/>
    </source>
</evidence>
<accession>A0A660L9R7</accession>
<dbReference type="InterPro" id="IPR036390">
    <property type="entry name" value="WH_DNA-bd_sf"/>
</dbReference>
<dbReference type="PANTHER" id="PTHR33164:SF57">
    <property type="entry name" value="MARR-FAMILY TRANSCRIPTIONAL REGULATOR"/>
    <property type="match status" value="1"/>
</dbReference>
<dbReference type="Pfam" id="PF01047">
    <property type="entry name" value="MarR"/>
    <property type="match status" value="1"/>
</dbReference>
<dbReference type="SUPFAM" id="SSF46785">
    <property type="entry name" value="Winged helix' DNA-binding domain"/>
    <property type="match status" value="1"/>
</dbReference>
<sequence length="150" mass="16160">MPEPVEDLVIALYRLGRVQRAIARDALAELGGQGFAALAVVHREGPVRVSAVAEQLSVDLSVASRQVAALALAGYVEREPDPDDRRASRIHLTPAGMRVLTDSHRRMVSTAETALEQWSAQDVTGLAAQLERLREDFAAVASLPLQKDAA</sequence>
<proteinExistence type="predicted"/>
<comment type="caution">
    <text evidence="5">The sequence shown here is derived from an EMBL/GenBank/DDBJ whole genome shotgun (WGS) entry which is preliminary data.</text>
</comment>
<organism evidence="5 6">
    <name type="scientific">Solirubrobacter pauli</name>
    <dbReference type="NCBI Taxonomy" id="166793"/>
    <lineage>
        <taxon>Bacteria</taxon>
        <taxon>Bacillati</taxon>
        <taxon>Actinomycetota</taxon>
        <taxon>Thermoleophilia</taxon>
        <taxon>Solirubrobacterales</taxon>
        <taxon>Solirubrobacteraceae</taxon>
        <taxon>Solirubrobacter</taxon>
    </lineage>
</organism>
<keyword evidence="2" id="KW-0238">DNA-binding</keyword>
<evidence type="ECO:0000313" key="6">
    <source>
        <dbReference type="Proteomes" id="UP000278962"/>
    </source>
</evidence>
<keyword evidence="1" id="KW-0805">Transcription regulation</keyword>
<dbReference type="Proteomes" id="UP000278962">
    <property type="component" value="Unassembled WGS sequence"/>
</dbReference>
<evidence type="ECO:0000256" key="2">
    <source>
        <dbReference type="ARBA" id="ARBA00023125"/>
    </source>
</evidence>
<keyword evidence="3" id="KW-0804">Transcription</keyword>
<dbReference type="InterPro" id="IPR039422">
    <property type="entry name" value="MarR/SlyA-like"/>
</dbReference>
<evidence type="ECO:0000256" key="3">
    <source>
        <dbReference type="ARBA" id="ARBA00023163"/>
    </source>
</evidence>
<dbReference type="EMBL" id="RBIL01000001">
    <property type="protein sequence ID" value="RKQ91792.1"/>
    <property type="molecule type" value="Genomic_DNA"/>
</dbReference>
<dbReference type="OrthoDB" id="3239785at2"/>
<evidence type="ECO:0000313" key="5">
    <source>
        <dbReference type="EMBL" id="RKQ91792.1"/>
    </source>
</evidence>
<dbReference type="InterPro" id="IPR036388">
    <property type="entry name" value="WH-like_DNA-bd_sf"/>
</dbReference>
<dbReference type="GO" id="GO:0003677">
    <property type="term" value="F:DNA binding"/>
    <property type="evidence" value="ECO:0007669"/>
    <property type="project" value="UniProtKB-KW"/>
</dbReference>
<dbReference type="SMART" id="SM00347">
    <property type="entry name" value="HTH_MARR"/>
    <property type="match status" value="1"/>
</dbReference>
<dbReference type="PROSITE" id="PS01117">
    <property type="entry name" value="HTH_MARR_1"/>
    <property type="match status" value="1"/>
</dbReference>
<dbReference type="Gene3D" id="1.10.10.10">
    <property type="entry name" value="Winged helix-like DNA-binding domain superfamily/Winged helix DNA-binding domain"/>
    <property type="match status" value="1"/>
</dbReference>
<dbReference type="InterPro" id="IPR023187">
    <property type="entry name" value="Tscrpt_reg_MarR-type_CS"/>
</dbReference>
<feature type="domain" description="HTH marR-type" evidence="4">
    <location>
        <begin position="5"/>
        <end position="135"/>
    </location>
</feature>
<dbReference type="GO" id="GO:0006950">
    <property type="term" value="P:response to stress"/>
    <property type="evidence" value="ECO:0007669"/>
    <property type="project" value="TreeGrafter"/>
</dbReference>
<name>A0A660L9R7_9ACTN</name>
<keyword evidence="6" id="KW-1185">Reference proteome</keyword>
<evidence type="ECO:0000259" key="4">
    <source>
        <dbReference type="PROSITE" id="PS50995"/>
    </source>
</evidence>
<protein>
    <submittedName>
        <fullName evidence="5">MarR family transcriptional regulator</fullName>
    </submittedName>
</protein>
<dbReference type="GO" id="GO:0003700">
    <property type="term" value="F:DNA-binding transcription factor activity"/>
    <property type="evidence" value="ECO:0007669"/>
    <property type="project" value="InterPro"/>
</dbReference>
<dbReference type="InterPro" id="IPR000835">
    <property type="entry name" value="HTH_MarR-typ"/>
</dbReference>
<reference evidence="5 6" key="1">
    <citation type="submission" date="2018-10" db="EMBL/GenBank/DDBJ databases">
        <title>Genomic Encyclopedia of Archaeal and Bacterial Type Strains, Phase II (KMG-II): from individual species to whole genera.</title>
        <authorList>
            <person name="Goeker M."/>
        </authorList>
    </citation>
    <scope>NUCLEOTIDE SEQUENCE [LARGE SCALE GENOMIC DNA]</scope>
    <source>
        <strain evidence="5 6">DSM 14954</strain>
    </source>
</reference>
<gene>
    <name evidence="5" type="ORF">C8N24_1622</name>
</gene>
<dbReference type="AlphaFoldDB" id="A0A660L9R7"/>
<dbReference type="RefSeq" id="WP_121249554.1">
    <property type="nucleotide sequence ID" value="NZ_RBIL01000001.1"/>
</dbReference>